<dbReference type="EMBL" id="SGPL01000493">
    <property type="protein sequence ID" value="THH11874.1"/>
    <property type="molecule type" value="Genomic_DNA"/>
</dbReference>
<accession>A0A4S4LIK3</accession>
<comment type="similarity">
    <text evidence="2">Belongs to the peptidase S54 family.</text>
</comment>
<dbReference type="GO" id="GO:0004252">
    <property type="term" value="F:serine-type endopeptidase activity"/>
    <property type="evidence" value="ECO:0007669"/>
    <property type="project" value="InterPro"/>
</dbReference>
<name>A0A4S4LIK3_9AGAM</name>
<comment type="subcellular location">
    <subcellularLocation>
        <location evidence="1">Membrane</location>
        <topology evidence="1">Multi-pass membrane protein</topology>
    </subcellularLocation>
</comment>
<evidence type="ECO:0000313" key="10">
    <source>
        <dbReference type="EMBL" id="THH11874.1"/>
    </source>
</evidence>
<evidence type="ECO:0000256" key="7">
    <source>
        <dbReference type="SAM" id="MobiDB-lite"/>
    </source>
</evidence>
<evidence type="ECO:0000256" key="8">
    <source>
        <dbReference type="SAM" id="Phobius"/>
    </source>
</evidence>
<dbReference type="InterPro" id="IPR022764">
    <property type="entry name" value="Peptidase_S54_rhomboid_dom"/>
</dbReference>
<dbReference type="PANTHER" id="PTHR43731">
    <property type="entry name" value="RHOMBOID PROTEASE"/>
    <property type="match status" value="1"/>
</dbReference>
<feature type="transmembrane region" description="Helical" evidence="8">
    <location>
        <begin position="275"/>
        <end position="295"/>
    </location>
</feature>
<evidence type="ECO:0000256" key="6">
    <source>
        <dbReference type="ARBA" id="ARBA00023136"/>
    </source>
</evidence>
<dbReference type="SUPFAM" id="SSF144091">
    <property type="entry name" value="Rhomboid-like"/>
    <property type="match status" value="1"/>
</dbReference>
<dbReference type="GO" id="GO:0016020">
    <property type="term" value="C:membrane"/>
    <property type="evidence" value="ECO:0007669"/>
    <property type="project" value="UniProtKB-SubCell"/>
</dbReference>
<sequence>MFLQEGYFKENPPLNNKNLNACRTLVFRLQCEGHLIDMYIAIRHLPRAFRWYYRRMLVGYGTLLRKYAGSSGGVQLCFKLCAANVFVWLMWRTPVKHVLSRSFLYNPLIDRHYPMMTSLVSHRSFPHLLVSCISLPIFGSATSEWMNRGQEKRSVYESTDFYHMLAFLVTAAAFSNAVSYVAFFRLGYNQITARFSSVQKPSRRLLPGSQFSFPVNWLRDRTSRFFRSPLARRMKDTPPPVSLGACGPIYAMATISALAYPDIQSSISWFPISTTALRCGLGGALLVDAFAIFYACTRFNHWAHIGGALFGALYYARGMNLWNLFREFERQPATNEEREYVRELAQPDGRHNFEVKQVDLLPVDGKSGRTEEVGGTSFASTTDATKGTTNGEPSFKSNVSPTDPHLNPRTHLHALPRSAPSILSRLALQKLMDNILRAQFKEQHGVCGYGIY</sequence>
<evidence type="ECO:0000313" key="11">
    <source>
        <dbReference type="Proteomes" id="UP000310158"/>
    </source>
</evidence>
<dbReference type="PANTHER" id="PTHR43731:SF14">
    <property type="entry name" value="PRESENILIN-ASSOCIATED RHOMBOID-LIKE PROTEIN, MITOCHONDRIAL"/>
    <property type="match status" value="1"/>
</dbReference>
<dbReference type="OrthoDB" id="10260614at2759"/>
<keyword evidence="5 8" id="KW-1133">Transmembrane helix</keyword>
<feature type="transmembrane region" description="Helical" evidence="8">
    <location>
        <begin position="301"/>
        <end position="316"/>
    </location>
</feature>
<evidence type="ECO:0000256" key="1">
    <source>
        <dbReference type="ARBA" id="ARBA00004141"/>
    </source>
</evidence>
<reference evidence="10 11" key="1">
    <citation type="submission" date="2019-02" db="EMBL/GenBank/DDBJ databases">
        <title>Genome sequencing of the rare red list fungi Bondarzewia mesenterica.</title>
        <authorList>
            <person name="Buettner E."/>
            <person name="Kellner H."/>
        </authorList>
    </citation>
    <scope>NUCLEOTIDE SEQUENCE [LARGE SCALE GENOMIC DNA]</scope>
    <source>
        <strain evidence="10 11">DSM 108281</strain>
    </source>
</reference>
<evidence type="ECO:0000259" key="9">
    <source>
        <dbReference type="Pfam" id="PF01694"/>
    </source>
</evidence>
<dbReference type="Gene3D" id="1.20.1540.10">
    <property type="entry name" value="Rhomboid-like"/>
    <property type="match status" value="1"/>
</dbReference>
<evidence type="ECO:0000256" key="2">
    <source>
        <dbReference type="ARBA" id="ARBA00009045"/>
    </source>
</evidence>
<feature type="transmembrane region" description="Helical" evidence="8">
    <location>
        <begin position="161"/>
        <end position="184"/>
    </location>
</feature>
<keyword evidence="4" id="KW-0378">Hydrolase</keyword>
<dbReference type="Proteomes" id="UP000310158">
    <property type="component" value="Unassembled WGS sequence"/>
</dbReference>
<dbReference type="GO" id="GO:0006465">
    <property type="term" value="P:signal peptide processing"/>
    <property type="evidence" value="ECO:0007669"/>
    <property type="project" value="TreeGrafter"/>
</dbReference>
<feature type="domain" description="Peptidase S54 rhomboid" evidence="9">
    <location>
        <begin position="235"/>
        <end position="315"/>
    </location>
</feature>
<keyword evidence="11" id="KW-1185">Reference proteome</keyword>
<dbReference type="InterPro" id="IPR035952">
    <property type="entry name" value="Rhomboid-like_sf"/>
</dbReference>
<keyword evidence="6 8" id="KW-0472">Membrane</keyword>
<organism evidence="10 11">
    <name type="scientific">Bondarzewia mesenterica</name>
    <dbReference type="NCBI Taxonomy" id="1095465"/>
    <lineage>
        <taxon>Eukaryota</taxon>
        <taxon>Fungi</taxon>
        <taxon>Dikarya</taxon>
        <taxon>Basidiomycota</taxon>
        <taxon>Agaricomycotina</taxon>
        <taxon>Agaricomycetes</taxon>
        <taxon>Russulales</taxon>
        <taxon>Bondarzewiaceae</taxon>
        <taxon>Bondarzewia</taxon>
    </lineage>
</organism>
<protein>
    <recommendedName>
        <fullName evidence="9">Peptidase S54 rhomboid domain-containing protein</fullName>
    </recommendedName>
</protein>
<dbReference type="AlphaFoldDB" id="A0A4S4LIK3"/>
<evidence type="ECO:0000256" key="5">
    <source>
        <dbReference type="ARBA" id="ARBA00022989"/>
    </source>
</evidence>
<evidence type="ECO:0000256" key="4">
    <source>
        <dbReference type="ARBA" id="ARBA00022801"/>
    </source>
</evidence>
<keyword evidence="3 8" id="KW-0812">Transmembrane</keyword>
<comment type="caution">
    <text evidence="10">The sequence shown here is derived from an EMBL/GenBank/DDBJ whole genome shotgun (WGS) entry which is preliminary data.</text>
</comment>
<feature type="compositionally biased region" description="Polar residues" evidence="7">
    <location>
        <begin position="377"/>
        <end position="401"/>
    </location>
</feature>
<proteinExistence type="inferred from homology"/>
<dbReference type="Pfam" id="PF01694">
    <property type="entry name" value="Rhomboid"/>
    <property type="match status" value="1"/>
</dbReference>
<dbReference type="InterPro" id="IPR050925">
    <property type="entry name" value="Rhomboid_protease_S54"/>
</dbReference>
<evidence type="ECO:0000256" key="3">
    <source>
        <dbReference type="ARBA" id="ARBA00022692"/>
    </source>
</evidence>
<gene>
    <name evidence="10" type="ORF">EW146_g7901</name>
</gene>
<feature type="region of interest" description="Disordered" evidence="7">
    <location>
        <begin position="366"/>
        <end position="412"/>
    </location>
</feature>